<dbReference type="Gene3D" id="1.10.10.10">
    <property type="entry name" value="Winged helix-like DNA-binding domain superfamily/Winged helix DNA-binding domain"/>
    <property type="match status" value="1"/>
</dbReference>
<dbReference type="SMART" id="SM00382">
    <property type="entry name" value="AAA"/>
    <property type="match status" value="1"/>
</dbReference>
<gene>
    <name evidence="5" type="ORF">EV193_10716</name>
</gene>
<dbReference type="RefSeq" id="WP_130345851.1">
    <property type="nucleotide sequence ID" value="NZ_SGWQ01000007.1"/>
</dbReference>
<dbReference type="Proteomes" id="UP000294257">
    <property type="component" value="Unassembled WGS sequence"/>
</dbReference>
<organism evidence="5 6">
    <name type="scientific">Herbihabitans rhizosphaerae</name>
    <dbReference type="NCBI Taxonomy" id="1872711"/>
    <lineage>
        <taxon>Bacteria</taxon>
        <taxon>Bacillati</taxon>
        <taxon>Actinomycetota</taxon>
        <taxon>Actinomycetes</taxon>
        <taxon>Pseudonocardiales</taxon>
        <taxon>Pseudonocardiaceae</taxon>
        <taxon>Herbihabitans</taxon>
    </lineage>
</organism>
<dbReference type="EMBL" id="SGWQ01000007">
    <property type="protein sequence ID" value="RZS36335.1"/>
    <property type="molecule type" value="Genomic_DNA"/>
</dbReference>
<dbReference type="SUPFAM" id="SSF48452">
    <property type="entry name" value="TPR-like"/>
    <property type="match status" value="1"/>
</dbReference>
<dbReference type="CDD" id="cd06170">
    <property type="entry name" value="LuxR_C_like"/>
    <property type="match status" value="1"/>
</dbReference>
<dbReference type="Gene3D" id="1.25.40.10">
    <property type="entry name" value="Tetratricopeptide repeat domain"/>
    <property type="match status" value="1"/>
</dbReference>
<dbReference type="GO" id="GO:0006355">
    <property type="term" value="P:regulation of DNA-templated transcription"/>
    <property type="evidence" value="ECO:0007669"/>
    <property type="project" value="InterPro"/>
</dbReference>
<dbReference type="SUPFAM" id="SSF52540">
    <property type="entry name" value="P-loop containing nucleoside triphosphate hydrolases"/>
    <property type="match status" value="1"/>
</dbReference>
<dbReference type="GO" id="GO:0003677">
    <property type="term" value="F:DNA binding"/>
    <property type="evidence" value="ECO:0007669"/>
    <property type="project" value="UniProtKB-KW"/>
</dbReference>
<dbReference type="AlphaFoldDB" id="A0A4Q7KIU7"/>
<dbReference type="InterPro" id="IPR036388">
    <property type="entry name" value="WH-like_DNA-bd_sf"/>
</dbReference>
<dbReference type="SMART" id="SM00421">
    <property type="entry name" value="HTH_LUXR"/>
    <property type="match status" value="1"/>
</dbReference>
<comment type="caution">
    <text evidence="5">The sequence shown here is derived from an EMBL/GenBank/DDBJ whole genome shotgun (WGS) entry which is preliminary data.</text>
</comment>
<dbReference type="InterPro" id="IPR027417">
    <property type="entry name" value="P-loop_NTPase"/>
</dbReference>
<proteinExistence type="predicted"/>
<dbReference type="InterPro" id="IPR011990">
    <property type="entry name" value="TPR-like_helical_dom_sf"/>
</dbReference>
<dbReference type="InterPro" id="IPR003593">
    <property type="entry name" value="AAA+_ATPase"/>
</dbReference>
<keyword evidence="2" id="KW-0238">DNA-binding</keyword>
<reference evidence="5 6" key="1">
    <citation type="submission" date="2019-02" db="EMBL/GenBank/DDBJ databases">
        <title>Genomic Encyclopedia of Type Strains, Phase IV (KMG-IV): sequencing the most valuable type-strain genomes for metagenomic binning, comparative biology and taxonomic classification.</title>
        <authorList>
            <person name="Goeker M."/>
        </authorList>
    </citation>
    <scope>NUCLEOTIDE SEQUENCE [LARGE SCALE GENOMIC DNA]</scope>
    <source>
        <strain evidence="5 6">DSM 101727</strain>
    </source>
</reference>
<sequence length="917" mass="99956">MTLFQREEQLRRLEELLFVSAEGHGQLVVLDGPAGCGKTAILGVFAERTVELGATFLDATCSPVETPILGGVIDQLTQHPSVPVEVAVQVTDFLRGNNFTALPTGHESAVPAAAIPVFSQLATVIRNLASEHPLVLAIDNVRHADDLSIRFLLYLARRLRSTNILILATDDLCLPARNLPLRAELLRHADFNRIPLRPLSRSNVSLLLRLLGAPPECSTDEAMTVAGGNPLLLRALVQDHQEFGGIRAHSFGMALLGCVHHQDAILLKTTRALAVLGEHSTPAELGLLVGEDADAVDGAIRAMNLAGMLDGSAFRSPVSRAAVLEELASGEHVELRRRAARLLHDRQAGATEIARHLVAAEDASPPWATDVLLEAAEQALFDGDQQLAAACFTLTLSCCDEEPARTAVRARLAQTEWQMSPSAAAKHLSSLTYAAAAGRLADADRSVLIRQLLWHGRDTEAARLLNQWRYSAGDRAEDSGDLRDVESWLAACHPTLSRRSSMPVADDILAPDTDPSLKAAAALADAILRGRHQDRVDLAVQSLRDVHLRRHTVWLDESLLLAGTVMVCAGRSRTATELCEGLLADPRTRRVPTLHATVAAVRADLALRQGDLFAAESFSREATSLVPAASWGVVIGIPLGCQITAATRLGKYEESARLITQAIPAAMLRSRYGLPYLHARGQHHLATNHLHAALSDFLSCGELVRKWALDVDAAFPWRTSAAEAWLALDNTEQARQLANDVLTRTRSDTPASRARALRILALTYPANRRMPLLSESLDIFEESGDRFEQARVLGDLSQIYFTKGDSRRARLLLRRALHVADMCGARPQYRELLSASGELGETCYPPIANERIGTLTASERRVASLAVMGHTNREIAHKLYVTPSTVEQHLTRAFRKLGVKRRKDLPVELWTETTKTG</sequence>
<keyword evidence="6" id="KW-1185">Reference proteome</keyword>
<dbReference type="Pfam" id="PF13191">
    <property type="entry name" value="AAA_16"/>
    <property type="match status" value="1"/>
</dbReference>
<feature type="domain" description="HTH luxR-type" evidence="4">
    <location>
        <begin position="848"/>
        <end position="913"/>
    </location>
</feature>
<keyword evidence="1" id="KW-0805">Transcription regulation</keyword>
<accession>A0A4Q7KIU7</accession>
<evidence type="ECO:0000259" key="4">
    <source>
        <dbReference type="PROSITE" id="PS50043"/>
    </source>
</evidence>
<dbReference type="PRINTS" id="PR00038">
    <property type="entry name" value="HTHLUXR"/>
</dbReference>
<keyword evidence="3" id="KW-0804">Transcription</keyword>
<protein>
    <submittedName>
        <fullName evidence="5">Regulatory LuxR family protein</fullName>
    </submittedName>
</protein>
<evidence type="ECO:0000256" key="3">
    <source>
        <dbReference type="ARBA" id="ARBA00023163"/>
    </source>
</evidence>
<dbReference type="InterPro" id="IPR000792">
    <property type="entry name" value="Tscrpt_reg_LuxR_C"/>
</dbReference>
<dbReference type="PANTHER" id="PTHR44688">
    <property type="entry name" value="DNA-BINDING TRANSCRIPTIONAL ACTIVATOR DEVR_DOSR"/>
    <property type="match status" value="1"/>
</dbReference>
<evidence type="ECO:0000256" key="1">
    <source>
        <dbReference type="ARBA" id="ARBA00023015"/>
    </source>
</evidence>
<dbReference type="Gene3D" id="3.40.50.300">
    <property type="entry name" value="P-loop containing nucleotide triphosphate hydrolases"/>
    <property type="match status" value="1"/>
</dbReference>
<dbReference type="PROSITE" id="PS00622">
    <property type="entry name" value="HTH_LUXR_1"/>
    <property type="match status" value="1"/>
</dbReference>
<evidence type="ECO:0000313" key="6">
    <source>
        <dbReference type="Proteomes" id="UP000294257"/>
    </source>
</evidence>
<dbReference type="PANTHER" id="PTHR44688:SF16">
    <property type="entry name" value="DNA-BINDING TRANSCRIPTIONAL ACTIVATOR DEVR_DOSR"/>
    <property type="match status" value="1"/>
</dbReference>
<evidence type="ECO:0000313" key="5">
    <source>
        <dbReference type="EMBL" id="RZS36335.1"/>
    </source>
</evidence>
<dbReference type="Pfam" id="PF00196">
    <property type="entry name" value="GerE"/>
    <property type="match status" value="1"/>
</dbReference>
<evidence type="ECO:0000256" key="2">
    <source>
        <dbReference type="ARBA" id="ARBA00023125"/>
    </source>
</evidence>
<dbReference type="PROSITE" id="PS50043">
    <property type="entry name" value="HTH_LUXR_2"/>
    <property type="match status" value="1"/>
</dbReference>
<name>A0A4Q7KIU7_9PSEU</name>
<dbReference type="SUPFAM" id="SSF46894">
    <property type="entry name" value="C-terminal effector domain of the bipartite response regulators"/>
    <property type="match status" value="1"/>
</dbReference>
<dbReference type="InterPro" id="IPR041664">
    <property type="entry name" value="AAA_16"/>
</dbReference>
<dbReference type="InterPro" id="IPR016032">
    <property type="entry name" value="Sig_transdc_resp-reg_C-effctor"/>
</dbReference>
<dbReference type="OrthoDB" id="134933at2"/>